<keyword evidence="3" id="KW-0808">Transferase</keyword>
<keyword evidence="3" id="KW-0614">Plasmid</keyword>
<dbReference type="OrthoDB" id="9766552at2"/>
<evidence type="ECO:0000259" key="1">
    <source>
        <dbReference type="Pfam" id="PF05161"/>
    </source>
</evidence>
<dbReference type="PATRIC" id="fig|937777.3.peg.4439"/>
<organism evidence="3 4">
    <name type="scientific">Deinococcus peraridilitoris (strain DSM 19664 / LMG 22246 / CIP 109416 / KR-200)</name>
    <dbReference type="NCBI Taxonomy" id="937777"/>
    <lineage>
        <taxon>Bacteria</taxon>
        <taxon>Thermotogati</taxon>
        <taxon>Deinococcota</taxon>
        <taxon>Deinococci</taxon>
        <taxon>Deinococcales</taxon>
        <taxon>Deinococcaceae</taxon>
        <taxon>Deinococcus</taxon>
    </lineage>
</organism>
<dbReference type="GO" id="GO:0005737">
    <property type="term" value="C:cytoplasm"/>
    <property type="evidence" value="ECO:0007669"/>
    <property type="project" value="TreeGrafter"/>
</dbReference>
<dbReference type="InterPro" id="IPR037035">
    <property type="entry name" value="GK-like_C_sf"/>
</dbReference>
<evidence type="ECO:0000313" key="4">
    <source>
        <dbReference type="Proteomes" id="UP000010467"/>
    </source>
</evidence>
<feature type="domain" description="MOFRL" evidence="1">
    <location>
        <begin position="303"/>
        <end position="405"/>
    </location>
</feature>
<protein>
    <submittedName>
        <fullName evidence="3">Putative glycerate kinase</fullName>
    </submittedName>
</protein>
<sequence length="412" mass="43039">MNPREALTTAFRAAIQAGHPTRVLRDVPLPEVEGRTVIISIGKAALSMASTVQQRLGGRATGVVVARQEELPAHVENLTVLGSTHPAPSEASSRAGQLVLQTVQGLTPSDLVLCLISGGASSLVSAPTGVTLDEKARLTWELLACGASIHEINTVRKHLSAIKGGGLARAAYPARVLALVVSDVVGDDVSTIASGPTAPDPTTFRDALAVLDHYGIRAPSVRAQLVRGVIKVQPETPKPGDPIFDHVEHRVIAGAATALSAAADCLQQHGWQARIWQENVTGPAIEAAKAHAAQATFLHSRQALLSGGETTTIIRPGGGRGGRNLEFLLSLALEAPDVYAIAADTDGIDGSSSAAGAILTPDTLERAAALGLDPRTYLERSDAHRFFAALDDLVETGPTGTNVNDFRCMLRQ</sequence>
<evidence type="ECO:0000313" key="3">
    <source>
        <dbReference type="EMBL" id="AFZ69740.1"/>
    </source>
</evidence>
<dbReference type="PANTHER" id="PTHR12227">
    <property type="entry name" value="GLYCERATE KINASE"/>
    <property type="match status" value="1"/>
</dbReference>
<dbReference type="Proteomes" id="UP000010467">
    <property type="component" value="Plasmid pDEIPE02"/>
</dbReference>
<dbReference type="Pfam" id="PF05161">
    <property type="entry name" value="MOFRL"/>
    <property type="match status" value="1"/>
</dbReference>
<proteinExistence type="predicted"/>
<dbReference type="InterPro" id="IPR007835">
    <property type="entry name" value="MOFRL"/>
</dbReference>
<dbReference type="Gene3D" id="3.40.50.10180">
    <property type="entry name" value="Glycerate kinase, MOFRL-like N-terminal domain"/>
    <property type="match status" value="1"/>
</dbReference>
<gene>
    <name evidence="3" type="ordered locus">Deipe_4405</name>
</gene>
<dbReference type="EMBL" id="CP003384">
    <property type="protein sequence ID" value="AFZ69740.1"/>
    <property type="molecule type" value="Genomic_DNA"/>
</dbReference>
<dbReference type="InterPro" id="IPR025286">
    <property type="entry name" value="MOFRL_assoc_dom"/>
</dbReference>
<keyword evidence="4" id="KW-1185">Reference proteome</keyword>
<dbReference type="KEGG" id="dpd:Deipe_4405"/>
<evidence type="ECO:0000259" key="2">
    <source>
        <dbReference type="Pfam" id="PF13660"/>
    </source>
</evidence>
<dbReference type="InterPro" id="IPR039760">
    <property type="entry name" value="MOFRL_protein"/>
</dbReference>
<dbReference type="SUPFAM" id="SSF82544">
    <property type="entry name" value="GckA/TtuD-like"/>
    <property type="match status" value="1"/>
</dbReference>
<dbReference type="Gene3D" id="3.40.1480.10">
    <property type="entry name" value="MOFRL domain"/>
    <property type="match status" value="1"/>
</dbReference>
<dbReference type="GO" id="GO:0008887">
    <property type="term" value="F:glycerate kinase activity"/>
    <property type="evidence" value="ECO:0007669"/>
    <property type="project" value="InterPro"/>
</dbReference>
<accession>L0A9L2</accession>
<reference evidence="4" key="1">
    <citation type="submission" date="2012-03" db="EMBL/GenBank/DDBJ databases">
        <title>Complete sequence of plasmid 2 of Deinococcus peraridilitoris DSM 19664.</title>
        <authorList>
            <person name="Lucas S."/>
            <person name="Copeland A."/>
            <person name="Lapidus A."/>
            <person name="Glavina del Rio T."/>
            <person name="Dalin E."/>
            <person name="Tice H."/>
            <person name="Bruce D."/>
            <person name="Goodwin L."/>
            <person name="Pitluck S."/>
            <person name="Peters L."/>
            <person name="Mikhailova N."/>
            <person name="Lu M."/>
            <person name="Kyrpides N."/>
            <person name="Mavromatis K."/>
            <person name="Ivanova N."/>
            <person name="Brettin T."/>
            <person name="Detter J.C."/>
            <person name="Han C."/>
            <person name="Larimer F."/>
            <person name="Land M."/>
            <person name="Hauser L."/>
            <person name="Markowitz V."/>
            <person name="Cheng J.-F."/>
            <person name="Hugenholtz P."/>
            <person name="Woyke T."/>
            <person name="Wu D."/>
            <person name="Pukall R."/>
            <person name="Steenblock K."/>
            <person name="Brambilla E."/>
            <person name="Klenk H.-P."/>
            <person name="Eisen J.A."/>
        </authorList>
    </citation>
    <scope>NUCLEOTIDE SEQUENCE [LARGE SCALE GENOMIC DNA]</scope>
    <source>
        <strain evidence="4">DSM 19664 / LMG 22246 / CIP 109416 / KR-200</strain>
        <plasmid evidence="4">Plasmid pDEIPE02</plasmid>
    </source>
</reference>
<keyword evidence="3" id="KW-0418">Kinase</keyword>
<dbReference type="RefSeq" id="WP_015231640.1">
    <property type="nucleotide sequence ID" value="NC_019790.1"/>
</dbReference>
<dbReference type="Pfam" id="PF13660">
    <property type="entry name" value="DUF4147"/>
    <property type="match status" value="1"/>
</dbReference>
<name>L0A9L2_DEIPD</name>
<dbReference type="PANTHER" id="PTHR12227:SF0">
    <property type="entry name" value="GLYCERATE KINASE"/>
    <property type="match status" value="1"/>
</dbReference>
<dbReference type="AlphaFoldDB" id="L0A9L2"/>
<dbReference type="HOGENOM" id="CLU_032279_1_1_0"/>
<geneLocation type="plasmid" evidence="3 4">
    <name>pDEIPE02</name>
</geneLocation>
<feature type="domain" description="MOFRL-associated" evidence="2">
    <location>
        <begin position="7"/>
        <end position="224"/>
    </location>
</feature>
<dbReference type="InterPro" id="IPR038614">
    <property type="entry name" value="GK_N_sf"/>
</dbReference>